<keyword evidence="1" id="KW-1133">Transmembrane helix</keyword>
<reference evidence="2 3" key="1">
    <citation type="submission" date="2017-10" db="EMBL/GenBank/DDBJ databases">
        <title>Novel microbial diversity and functional potential in the marine mammal oral microbiome.</title>
        <authorList>
            <person name="Dudek N.K."/>
            <person name="Sun C.L."/>
            <person name="Burstein D."/>
            <person name="Kantor R.S."/>
            <person name="Aliaga Goltsman D.S."/>
            <person name="Bik E.M."/>
            <person name="Thomas B.C."/>
            <person name="Banfield J.F."/>
            <person name="Relman D.A."/>
        </authorList>
    </citation>
    <scope>NUCLEOTIDE SEQUENCE [LARGE SCALE GENOMIC DNA]</scope>
    <source>
        <strain evidence="2">DOLZORAL124_49_17</strain>
    </source>
</reference>
<dbReference type="Pfam" id="PF07949">
    <property type="entry name" value="YbbR"/>
    <property type="match status" value="2"/>
</dbReference>
<dbReference type="CDD" id="cd20206">
    <property type="entry name" value="YbbR"/>
    <property type="match status" value="1"/>
</dbReference>
<sequence>MYTVLMNFIRLHVFKDLHLKLIAFVLAVFIWGLVVGGKKSEVRLTVPLELRNLPTDLEIIESLREVEVTIRGFSSSVKHVTPSDFDVHIDLKNVIKGWNTFTISPEGIAGPVGSTVTQVSPSRVDVLLDTTVLKALPVEVILRGDAADGYVLGGVTSVPNTVKVTGPQSLLMKLTNVETETVALNSSTEPLSKKVRLKLPNASFHLDEKHEMVDVTVEIVPEMISRFFENIPLSVDKEEDRKVDIVPDSVTALINGPKLVIQQLKPEDIPAVIETRSLLEGQSTVQVKFTLPELVSVKVYYPKTIITNIAPNSAP</sequence>
<dbReference type="InterPro" id="IPR012505">
    <property type="entry name" value="YbbR"/>
</dbReference>
<dbReference type="Gene3D" id="2.170.120.40">
    <property type="entry name" value="YbbR-like domain"/>
    <property type="match status" value="1"/>
</dbReference>
<protein>
    <recommendedName>
        <fullName evidence="4">YbbR domain pair protein</fullName>
    </recommendedName>
</protein>
<evidence type="ECO:0000313" key="3">
    <source>
        <dbReference type="Proteomes" id="UP000229740"/>
    </source>
</evidence>
<dbReference type="InterPro" id="IPR053154">
    <property type="entry name" value="c-di-AMP_regulator"/>
</dbReference>
<dbReference type="Gene3D" id="2.170.120.30">
    <property type="match status" value="2"/>
</dbReference>
<evidence type="ECO:0000256" key="1">
    <source>
        <dbReference type="SAM" id="Phobius"/>
    </source>
</evidence>
<dbReference type="Proteomes" id="UP000229740">
    <property type="component" value="Unassembled WGS sequence"/>
</dbReference>
<feature type="transmembrane region" description="Helical" evidence="1">
    <location>
        <begin position="21"/>
        <end position="37"/>
    </location>
</feature>
<keyword evidence="1" id="KW-0472">Membrane</keyword>
<dbReference type="EMBL" id="PDPS01000010">
    <property type="protein sequence ID" value="PID60048.1"/>
    <property type="molecule type" value="Genomic_DNA"/>
</dbReference>
<keyword evidence="1" id="KW-0812">Transmembrane</keyword>
<dbReference type="PANTHER" id="PTHR37804">
    <property type="entry name" value="CDAA REGULATORY PROTEIN CDAR"/>
    <property type="match status" value="1"/>
</dbReference>
<dbReference type="AlphaFoldDB" id="A0A2G6EEB1"/>
<gene>
    <name evidence="2" type="ORF">CSB45_00740</name>
</gene>
<dbReference type="PANTHER" id="PTHR37804:SF1">
    <property type="entry name" value="CDAA REGULATORY PROTEIN CDAR"/>
    <property type="match status" value="1"/>
</dbReference>
<organism evidence="2 3">
    <name type="scientific">candidate division KSB3 bacterium</name>
    <dbReference type="NCBI Taxonomy" id="2044937"/>
    <lineage>
        <taxon>Bacteria</taxon>
        <taxon>candidate division KSB3</taxon>
    </lineage>
</organism>
<comment type="caution">
    <text evidence="2">The sequence shown here is derived from an EMBL/GenBank/DDBJ whole genome shotgun (WGS) entry which is preliminary data.</text>
</comment>
<proteinExistence type="predicted"/>
<evidence type="ECO:0008006" key="4">
    <source>
        <dbReference type="Google" id="ProtNLM"/>
    </source>
</evidence>
<name>A0A2G6EEB1_9BACT</name>
<accession>A0A2G6EEB1</accession>
<evidence type="ECO:0000313" key="2">
    <source>
        <dbReference type="EMBL" id="PID60048.1"/>
    </source>
</evidence>